<protein>
    <submittedName>
        <fullName evidence="2">Uncharacterized protein</fullName>
    </submittedName>
</protein>
<keyword evidence="3" id="KW-1185">Reference proteome</keyword>
<evidence type="ECO:0000313" key="3">
    <source>
        <dbReference type="Proteomes" id="UP000747399"/>
    </source>
</evidence>
<reference evidence="2" key="1">
    <citation type="journal article" date="2021" name="Proc. Natl. Acad. Sci. U.S.A.">
        <title>Three genomes in the algal genus Volvox reveal the fate of a haploid sex-determining region after a transition to homothallism.</title>
        <authorList>
            <person name="Yamamoto K."/>
            <person name="Hamaji T."/>
            <person name="Kawai-Toyooka H."/>
            <person name="Matsuzaki R."/>
            <person name="Takahashi F."/>
            <person name="Nishimura Y."/>
            <person name="Kawachi M."/>
            <person name="Noguchi H."/>
            <person name="Minakuchi Y."/>
            <person name="Umen J.G."/>
            <person name="Toyoda A."/>
            <person name="Nozaki H."/>
        </authorList>
    </citation>
    <scope>NUCLEOTIDE SEQUENCE</scope>
    <source>
        <strain evidence="2">NIES-3780</strain>
    </source>
</reference>
<feature type="compositionally biased region" description="Low complexity" evidence="1">
    <location>
        <begin position="14"/>
        <end position="31"/>
    </location>
</feature>
<sequence length="180" mass="19578">MISPGNQLPPPPGSISCGSRSARPSSSLISPSKDDRFKRPLEPPPLVPPPASCWAIPPLPPPPTKLLPRVGVRRRGVELEEAARLGPGLGARPLVDVLVMAAAAVIAASRVHCWCASAKLARVANIRMESSSDVQPCVLDGEGWVNDYIHIRIYIYTYVYLHTCYILSLHTWVNDIRTVS</sequence>
<feature type="compositionally biased region" description="Basic and acidic residues" evidence="1">
    <location>
        <begin position="32"/>
        <end position="41"/>
    </location>
</feature>
<dbReference type="Proteomes" id="UP000747399">
    <property type="component" value="Unassembled WGS sequence"/>
</dbReference>
<name>A0A8J4EWM0_9CHLO</name>
<accession>A0A8J4EWM0</accession>
<evidence type="ECO:0000256" key="1">
    <source>
        <dbReference type="SAM" id="MobiDB-lite"/>
    </source>
</evidence>
<comment type="caution">
    <text evidence="2">The sequence shown here is derived from an EMBL/GenBank/DDBJ whole genome shotgun (WGS) entry which is preliminary data.</text>
</comment>
<feature type="region of interest" description="Disordered" evidence="1">
    <location>
        <begin position="1"/>
        <end position="43"/>
    </location>
</feature>
<evidence type="ECO:0000313" key="2">
    <source>
        <dbReference type="EMBL" id="GIL50046.1"/>
    </source>
</evidence>
<feature type="non-terminal residue" evidence="2">
    <location>
        <position position="180"/>
    </location>
</feature>
<gene>
    <name evidence="2" type="ORF">Vafri_6369</name>
</gene>
<dbReference type="EMBL" id="BNCO01000008">
    <property type="protein sequence ID" value="GIL50046.1"/>
    <property type="molecule type" value="Genomic_DNA"/>
</dbReference>
<organism evidence="2 3">
    <name type="scientific">Volvox africanus</name>
    <dbReference type="NCBI Taxonomy" id="51714"/>
    <lineage>
        <taxon>Eukaryota</taxon>
        <taxon>Viridiplantae</taxon>
        <taxon>Chlorophyta</taxon>
        <taxon>core chlorophytes</taxon>
        <taxon>Chlorophyceae</taxon>
        <taxon>CS clade</taxon>
        <taxon>Chlamydomonadales</taxon>
        <taxon>Volvocaceae</taxon>
        <taxon>Volvox</taxon>
    </lineage>
</organism>
<proteinExistence type="predicted"/>
<dbReference type="AlphaFoldDB" id="A0A8J4EWM0"/>